<keyword evidence="2" id="KW-0812">Transmembrane</keyword>
<comment type="caution">
    <text evidence="4">The sequence shown here is derived from an EMBL/GenBank/DDBJ whole genome shotgun (WGS) entry which is preliminary data.</text>
</comment>
<protein>
    <recommendedName>
        <fullName evidence="3">Glycosyl transferase family 51 domain-containing protein</fullName>
    </recommendedName>
</protein>
<dbReference type="Gene3D" id="1.10.3810.10">
    <property type="entry name" value="Biosynthetic peptidoglycan transglycosylase-like"/>
    <property type="match status" value="1"/>
</dbReference>
<dbReference type="AlphaFoldDB" id="A0A540WQZ5"/>
<name>A0A540WQZ5_9BACT</name>
<evidence type="ECO:0000256" key="2">
    <source>
        <dbReference type="SAM" id="Phobius"/>
    </source>
</evidence>
<evidence type="ECO:0000313" key="5">
    <source>
        <dbReference type="Proteomes" id="UP000315369"/>
    </source>
</evidence>
<evidence type="ECO:0000256" key="1">
    <source>
        <dbReference type="SAM" id="MobiDB-lite"/>
    </source>
</evidence>
<evidence type="ECO:0000259" key="3">
    <source>
        <dbReference type="Pfam" id="PF00912"/>
    </source>
</evidence>
<sequence length="294" mass="33717">MAPPWPWSINHRDRCASGRGTRSESWPEGCTAPRPMRWKRGLRWLVCLLGLAVVVPLAALEGFYSHTLARVPVLPSKPVPLFRPAEQLRFRWWMSMERPQVTHVQPIWPWTVAVGVLQLMAFSTACLEEIEPEGFGLALDAAYRWSNELEQHGADGIRREERVALAVWLTRHWSAEDLVLHELRHRVFHEQQQGVFDVARSIFGKEWAELDLASIALLKAVYDAPVRRDPWCNPERSLEGRDWLLRYAHANATITVDELEEALRARPLLAPRPVQWPPCGETREGDTWDSAPPP</sequence>
<dbReference type="EMBL" id="VIFM01000189">
    <property type="protein sequence ID" value="TQF11428.1"/>
    <property type="molecule type" value="Genomic_DNA"/>
</dbReference>
<accession>A0A540WQZ5</accession>
<keyword evidence="2" id="KW-1133">Transmembrane helix</keyword>
<feature type="transmembrane region" description="Helical" evidence="2">
    <location>
        <begin position="44"/>
        <end position="64"/>
    </location>
</feature>
<dbReference type="InterPro" id="IPR036950">
    <property type="entry name" value="PBP_transglycosylase"/>
</dbReference>
<gene>
    <name evidence="4" type="ORF">FJV41_34275</name>
</gene>
<dbReference type="Proteomes" id="UP000315369">
    <property type="component" value="Unassembled WGS sequence"/>
</dbReference>
<dbReference type="SUPFAM" id="SSF53955">
    <property type="entry name" value="Lysozyme-like"/>
    <property type="match status" value="1"/>
</dbReference>
<dbReference type="InterPro" id="IPR023346">
    <property type="entry name" value="Lysozyme-like_dom_sf"/>
</dbReference>
<feature type="domain" description="Glycosyl transferase family 51" evidence="3">
    <location>
        <begin position="160"/>
        <end position="246"/>
    </location>
</feature>
<evidence type="ECO:0000313" key="4">
    <source>
        <dbReference type="EMBL" id="TQF11428.1"/>
    </source>
</evidence>
<dbReference type="InterPro" id="IPR001264">
    <property type="entry name" value="Glyco_trans_51"/>
</dbReference>
<proteinExistence type="predicted"/>
<organism evidence="4 5">
    <name type="scientific">Myxococcus llanfairpwllgwyngyllgogerychwyrndrobwllllantysiliogogogochensis</name>
    <dbReference type="NCBI Taxonomy" id="2590453"/>
    <lineage>
        <taxon>Bacteria</taxon>
        <taxon>Pseudomonadati</taxon>
        <taxon>Myxococcota</taxon>
        <taxon>Myxococcia</taxon>
        <taxon>Myxococcales</taxon>
        <taxon>Cystobacterineae</taxon>
        <taxon>Myxococcaceae</taxon>
        <taxon>Myxococcus</taxon>
    </lineage>
</organism>
<reference evidence="4 5" key="1">
    <citation type="submission" date="2019-06" db="EMBL/GenBank/DDBJ databases">
        <authorList>
            <person name="Livingstone P."/>
            <person name="Whitworth D."/>
        </authorList>
    </citation>
    <scope>NUCLEOTIDE SEQUENCE [LARGE SCALE GENOMIC DNA]</scope>
    <source>
        <strain evidence="4 5">AM401</strain>
    </source>
</reference>
<keyword evidence="5" id="KW-1185">Reference proteome</keyword>
<dbReference type="OrthoDB" id="5524567at2"/>
<feature type="region of interest" description="Disordered" evidence="1">
    <location>
        <begin position="274"/>
        <end position="294"/>
    </location>
</feature>
<keyword evidence="2" id="KW-0472">Membrane</keyword>
<dbReference type="Pfam" id="PF00912">
    <property type="entry name" value="Transgly"/>
    <property type="match status" value="1"/>
</dbReference>